<dbReference type="OrthoDB" id="3197230at2"/>
<comment type="caution">
    <text evidence="2">The sequence shown here is derived from an EMBL/GenBank/DDBJ whole genome shotgun (WGS) entry which is preliminary data.</text>
</comment>
<dbReference type="InterPro" id="IPR011604">
    <property type="entry name" value="PDDEXK-like_dom_sf"/>
</dbReference>
<evidence type="ECO:0000313" key="3">
    <source>
        <dbReference type="Proteomes" id="UP000016462"/>
    </source>
</evidence>
<feature type="domain" description="YqaJ viral recombinase" evidence="1">
    <location>
        <begin position="28"/>
        <end position="161"/>
    </location>
</feature>
<dbReference type="InterPro" id="IPR011335">
    <property type="entry name" value="Restrct_endonuc-II-like"/>
</dbReference>
<proteinExistence type="predicted"/>
<accession>U1L942</accession>
<dbReference type="Proteomes" id="UP000016462">
    <property type="component" value="Unassembled WGS sequence"/>
</dbReference>
<dbReference type="RefSeq" id="WP_021011243.1">
    <property type="nucleotide sequence ID" value="NZ_ASHR01000031.1"/>
</dbReference>
<dbReference type="EMBL" id="ASHR01000031">
    <property type="protein sequence ID" value="ERG63498.1"/>
    <property type="molecule type" value="Genomic_DNA"/>
</dbReference>
<dbReference type="InterPro" id="IPR019080">
    <property type="entry name" value="YqaJ_viral_recombinase"/>
</dbReference>
<dbReference type="Gene3D" id="3.90.320.10">
    <property type="match status" value="1"/>
</dbReference>
<organism evidence="2 3">
    <name type="scientific">Agrococcus pavilionensis RW1</name>
    <dbReference type="NCBI Taxonomy" id="1330458"/>
    <lineage>
        <taxon>Bacteria</taxon>
        <taxon>Bacillati</taxon>
        <taxon>Actinomycetota</taxon>
        <taxon>Actinomycetes</taxon>
        <taxon>Micrococcales</taxon>
        <taxon>Microbacteriaceae</taxon>
        <taxon>Agrococcus</taxon>
    </lineage>
</organism>
<name>U1L942_9MICO</name>
<keyword evidence="3" id="KW-1185">Reference proteome</keyword>
<protein>
    <recommendedName>
        <fullName evidence="1">YqaJ viral recombinase domain-containing protein</fullName>
    </recommendedName>
</protein>
<evidence type="ECO:0000259" key="1">
    <source>
        <dbReference type="Pfam" id="PF09588"/>
    </source>
</evidence>
<evidence type="ECO:0000313" key="2">
    <source>
        <dbReference type="EMBL" id="ERG63498.1"/>
    </source>
</evidence>
<sequence>MTITEYVPPALADLESRAGASDADEVAWQEERLLGATATNVRDMWLLVQGGTSVEHAAEAIARKKLAKRWGSGPEARYGIEREKALAAFMQVRYGLRAESRVFHASSNSRYLASPDAVGVNFDEELVLGETKTGAERFFGYEHMVKKGYIAQQAWQMFVCEAVEDRGVFEERLGTRASGFEPGRQFEWVVRWLDVADMVRDELIPMADALIAALDRLVDAAADDIDRDIDSLAIDVLHARELEAEAKAAKESAWKALQALLAERGERVEQESTFARVLYTPEERGVEKVRVVDESNPEVVRAREAVAAARAELAVIEDTFSTVEEVPVVVKKAGLTVSDVQKRGKK</sequence>
<dbReference type="SUPFAM" id="SSF52980">
    <property type="entry name" value="Restriction endonuclease-like"/>
    <property type="match status" value="1"/>
</dbReference>
<dbReference type="AlphaFoldDB" id="U1L942"/>
<dbReference type="Pfam" id="PF09588">
    <property type="entry name" value="YqaJ"/>
    <property type="match status" value="1"/>
</dbReference>
<gene>
    <name evidence="2" type="ORF">L332_03385</name>
</gene>
<reference evidence="2 3" key="1">
    <citation type="journal article" date="2013" name="Genome Announc.">
        <title>First draft genome sequence from a member of the genus agrococcus, isolated from modern microbialites.</title>
        <authorList>
            <person name="White R.A.III."/>
            <person name="Grassa C.J."/>
            <person name="Suttle C.A."/>
        </authorList>
    </citation>
    <scope>NUCLEOTIDE SEQUENCE [LARGE SCALE GENOMIC DNA]</scope>
    <source>
        <strain evidence="2 3">RW1</strain>
    </source>
</reference>